<dbReference type="Gene3D" id="2.40.320.10">
    <property type="entry name" value="Hypothetical Protein Pfu-838710-001"/>
    <property type="match status" value="1"/>
</dbReference>
<dbReference type="InterPro" id="IPR007899">
    <property type="entry name" value="CHAD_dom"/>
</dbReference>
<feature type="domain" description="CHAD" evidence="2">
    <location>
        <begin position="220"/>
        <end position="502"/>
    </location>
</feature>
<dbReference type="SMART" id="SM00880">
    <property type="entry name" value="CHAD"/>
    <property type="match status" value="1"/>
</dbReference>
<proteinExistence type="predicted"/>
<keyword evidence="4" id="KW-1185">Reference proteome</keyword>
<dbReference type="SMART" id="SM01118">
    <property type="entry name" value="CYTH"/>
    <property type="match status" value="1"/>
</dbReference>
<dbReference type="InterPro" id="IPR033469">
    <property type="entry name" value="CYTH-like_dom_sf"/>
</dbReference>
<evidence type="ECO:0000259" key="1">
    <source>
        <dbReference type="PROSITE" id="PS51707"/>
    </source>
</evidence>
<dbReference type="PROSITE" id="PS51708">
    <property type="entry name" value="CHAD"/>
    <property type="match status" value="1"/>
</dbReference>
<dbReference type="EMBL" id="CP053073">
    <property type="protein sequence ID" value="QJR16648.1"/>
    <property type="molecule type" value="Genomic_DNA"/>
</dbReference>
<dbReference type="InParanoid" id="A0A6M4HD50"/>
<accession>A0A6M4HD50</accession>
<organism evidence="3 4">
    <name type="scientific">Usitatibacter palustris</name>
    <dbReference type="NCBI Taxonomy" id="2732487"/>
    <lineage>
        <taxon>Bacteria</taxon>
        <taxon>Pseudomonadati</taxon>
        <taxon>Pseudomonadota</taxon>
        <taxon>Betaproteobacteria</taxon>
        <taxon>Nitrosomonadales</taxon>
        <taxon>Usitatibacteraceae</taxon>
        <taxon>Usitatibacter</taxon>
    </lineage>
</organism>
<dbReference type="SUPFAM" id="SSF55154">
    <property type="entry name" value="CYTH-like phosphatases"/>
    <property type="match status" value="1"/>
</dbReference>
<dbReference type="PANTHER" id="PTHR39569">
    <property type="entry name" value="INORGANIC TRIPHOSPHATASE"/>
    <property type="match status" value="1"/>
</dbReference>
<dbReference type="PROSITE" id="PS51707">
    <property type="entry name" value="CYTH"/>
    <property type="match status" value="1"/>
</dbReference>
<feature type="domain" description="CYTH" evidence="1">
    <location>
        <begin position="5"/>
        <end position="205"/>
    </location>
</feature>
<dbReference type="FunCoup" id="A0A6M4HD50">
    <property type="interactions" value="139"/>
</dbReference>
<dbReference type="InterPro" id="IPR023577">
    <property type="entry name" value="CYTH_domain"/>
</dbReference>
<evidence type="ECO:0000259" key="2">
    <source>
        <dbReference type="PROSITE" id="PS51708"/>
    </source>
</evidence>
<name>A0A6M4HD50_9PROT</name>
<dbReference type="Pfam" id="PF05235">
    <property type="entry name" value="CHAD"/>
    <property type="match status" value="1"/>
</dbReference>
<dbReference type="CDD" id="cd07756">
    <property type="entry name" value="CYTH-like_Pase_CHAD"/>
    <property type="match status" value="1"/>
</dbReference>
<dbReference type="GO" id="GO:0050355">
    <property type="term" value="F:inorganic triphosphate phosphatase activity"/>
    <property type="evidence" value="ECO:0007669"/>
    <property type="project" value="InterPro"/>
</dbReference>
<reference evidence="3 4" key="1">
    <citation type="submission" date="2020-04" db="EMBL/GenBank/DDBJ databases">
        <title>Usitatibacter rugosus gen. nov., sp. nov. and Usitatibacter palustris sp. nov., novel members of Usitatibacteraceae fam. nov. within the order Nitrosomonadales isolated from soil.</title>
        <authorList>
            <person name="Huber K.J."/>
            <person name="Neumann-Schaal M."/>
            <person name="Geppert A."/>
            <person name="Luckner M."/>
            <person name="Wanner G."/>
            <person name="Overmann J."/>
        </authorList>
    </citation>
    <scope>NUCLEOTIDE SEQUENCE [LARGE SCALE GENOMIC DNA]</scope>
    <source>
        <strain evidence="3 4">Swamp67</strain>
    </source>
</reference>
<dbReference type="Gene3D" id="1.40.20.10">
    <property type="entry name" value="CHAD domain"/>
    <property type="match status" value="1"/>
</dbReference>
<evidence type="ECO:0000313" key="3">
    <source>
        <dbReference type="EMBL" id="QJR16648.1"/>
    </source>
</evidence>
<dbReference type="InterPro" id="IPR039013">
    <property type="entry name" value="YgiF"/>
</dbReference>
<dbReference type="GO" id="GO:0046872">
    <property type="term" value="F:metal ion binding"/>
    <property type="evidence" value="ECO:0007669"/>
    <property type="project" value="TreeGrafter"/>
</dbReference>
<dbReference type="Pfam" id="PF01928">
    <property type="entry name" value="CYTH"/>
    <property type="match status" value="1"/>
</dbReference>
<evidence type="ECO:0000313" key="4">
    <source>
        <dbReference type="Proteomes" id="UP000503096"/>
    </source>
</evidence>
<protein>
    <recommendedName>
        <fullName evidence="5">Inorganic triphosphatase YgiF, contains CYTH and CHAD domains</fullName>
    </recommendedName>
</protein>
<sequence length="508" mass="56478">MSADPTETELKFAIAPEDAKAFERAPALKKSKPRRQRLLNLYFDTPDHALADAGMALRLRKAGGRWTQALKGGTSGTGGLHSRGEWEFPRKEPTLDLTLFVATPLFAMKQPERLQDQLANAFTVDFQRETWIVEPQPGERLEVALDRGEVRSGDRTEAVCEVEIEVLEGPRDAAFDLAHSLMKVVRLRPSAVTKAQRGNRLVRNAELAPRKASAVELEASMSIARAARAIVGTALDQLQANEEDLLVSNDPEFVHQARVALRRMRSALRLFRDELGDPRTEQWREALGDIARAFGGARDWDVFATEVLPSLRKSFGDAKLSRSLASRATARRMRERDTAREALRSAAYATLVLDLARWLSDEPPPRIAGESLTDFASALIRKRHKRLLADAKQLAKRSPEERHQIRIDAKRLRYCVDGFASLFKDSRVEKYSRALGRLQDVLGRANDATTAMQLVSELEAPAAFASFARGYLAARAEDDVASLADHVAALDGTKRFWARKPAAPSLEG</sequence>
<dbReference type="Proteomes" id="UP000503096">
    <property type="component" value="Chromosome"/>
</dbReference>
<dbReference type="InterPro" id="IPR038186">
    <property type="entry name" value="CHAD_dom_sf"/>
</dbReference>
<gene>
    <name evidence="3" type="ORF">DSM104440_03483</name>
</gene>
<dbReference type="KEGG" id="upl:DSM104440_03483"/>
<evidence type="ECO:0008006" key="5">
    <source>
        <dbReference type="Google" id="ProtNLM"/>
    </source>
</evidence>
<dbReference type="RefSeq" id="WP_171164942.1">
    <property type="nucleotide sequence ID" value="NZ_CP053073.1"/>
</dbReference>
<dbReference type="AlphaFoldDB" id="A0A6M4HD50"/>
<dbReference type="PANTHER" id="PTHR39569:SF1">
    <property type="entry name" value="INORGANIC TRIPHOSPHATASE"/>
    <property type="match status" value="1"/>
</dbReference>